<organism evidence="2 3">
    <name type="scientific">Pandoraea terrae</name>
    <dbReference type="NCBI Taxonomy" id="1537710"/>
    <lineage>
        <taxon>Bacteria</taxon>
        <taxon>Pseudomonadati</taxon>
        <taxon>Pseudomonadota</taxon>
        <taxon>Betaproteobacteria</taxon>
        <taxon>Burkholderiales</taxon>
        <taxon>Burkholderiaceae</taxon>
        <taxon>Pandoraea</taxon>
    </lineage>
</organism>
<dbReference type="PANTHER" id="PTHR43072:SF8">
    <property type="entry name" value="ACYLTRANSFERASE FABY-RELATED"/>
    <property type="match status" value="1"/>
</dbReference>
<dbReference type="AlphaFoldDB" id="A0A5E4TDG3"/>
<dbReference type="GO" id="GO:0016747">
    <property type="term" value="F:acyltransferase activity, transferring groups other than amino-acyl groups"/>
    <property type="evidence" value="ECO:0007669"/>
    <property type="project" value="InterPro"/>
</dbReference>
<name>A0A5E4TDG3_9BURK</name>
<keyword evidence="2" id="KW-0808">Transferase</keyword>
<gene>
    <name evidence="2" type="primary">pitA_2</name>
    <name evidence="2" type="ORF">PTE30175_01303</name>
</gene>
<keyword evidence="2" id="KW-0012">Acyltransferase</keyword>
<evidence type="ECO:0000313" key="3">
    <source>
        <dbReference type="Proteomes" id="UP000414233"/>
    </source>
</evidence>
<evidence type="ECO:0000313" key="2">
    <source>
        <dbReference type="EMBL" id="VVD85955.1"/>
    </source>
</evidence>
<proteinExistence type="predicted"/>
<dbReference type="EC" id="2.3.1.-" evidence="2"/>
<protein>
    <submittedName>
        <fullName evidence="2">L-methionine sulfoximine/L-methionine sulfone acetyltransferase</fullName>
        <ecNumber evidence="2">2.3.1.-</ecNumber>
    </submittedName>
</protein>
<dbReference type="InterPro" id="IPR000182">
    <property type="entry name" value="GNAT_dom"/>
</dbReference>
<dbReference type="PANTHER" id="PTHR43072">
    <property type="entry name" value="N-ACETYLTRANSFERASE"/>
    <property type="match status" value="1"/>
</dbReference>
<dbReference type="EMBL" id="CABPRZ010000004">
    <property type="protein sequence ID" value="VVD85955.1"/>
    <property type="molecule type" value="Genomic_DNA"/>
</dbReference>
<evidence type="ECO:0000259" key="1">
    <source>
        <dbReference type="PROSITE" id="PS51186"/>
    </source>
</evidence>
<dbReference type="Proteomes" id="UP000414233">
    <property type="component" value="Unassembled WGS sequence"/>
</dbReference>
<dbReference type="Gene3D" id="3.40.630.30">
    <property type="match status" value="1"/>
</dbReference>
<dbReference type="SUPFAM" id="SSF55729">
    <property type="entry name" value="Acyl-CoA N-acyltransferases (Nat)"/>
    <property type="match status" value="1"/>
</dbReference>
<accession>A0A5E4TDG3</accession>
<feature type="domain" description="N-acetyltransferase" evidence="1">
    <location>
        <begin position="45"/>
        <end position="208"/>
    </location>
</feature>
<sequence length="217" mass="23810">MDMRAVRNTCRAPMNSIRFDDVAMNDLSRPLRYPPHASPRQGVAPVVRASRDDDLPAIVAIYAHHVLHGTASFEEIAPDITEMRARRDKILAAKLPYLVAERDGRVLGYAYATPYRPRSAYRFTVEDSVYIDPAAIGQGAGRALLEAVIGHCEAGPWRQMIANVGDSANAASLGLHAACGFQRMGTLYAVGFKFGRWLDTVLMQRRLNGGESSLPQA</sequence>
<dbReference type="PROSITE" id="PS51186">
    <property type="entry name" value="GNAT"/>
    <property type="match status" value="1"/>
</dbReference>
<dbReference type="InterPro" id="IPR016181">
    <property type="entry name" value="Acyl_CoA_acyltransferase"/>
</dbReference>
<keyword evidence="3" id="KW-1185">Reference proteome</keyword>
<reference evidence="2 3" key="1">
    <citation type="submission" date="2019-08" db="EMBL/GenBank/DDBJ databases">
        <authorList>
            <person name="Peeters C."/>
        </authorList>
    </citation>
    <scope>NUCLEOTIDE SEQUENCE [LARGE SCALE GENOMIC DNA]</scope>
    <source>
        <strain evidence="2 3">LMG 30175</strain>
    </source>
</reference>
<dbReference type="Pfam" id="PF00583">
    <property type="entry name" value="Acetyltransf_1"/>
    <property type="match status" value="1"/>
</dbReference>
<dbReference type="CDD" id="cd04301">
    <property type="entry name" value="NAT_SF"/>
    <property type="match status" value="1"/>
</dbReference>